<dbReference type="Proteomes" id="UP000026962">
    <property type="component" value="Chromosome 8"/>
</dbReference>
<dbReference type="EnsemblPlants" id="OPUNC08G04350.1">
    <property type="protein sequence ID" value="OPUNC08G04350.1"/>
    <property type="gene ID" value="OPUNC08G04350"/>
</dbReference>
<dbReference type="OMA" id="FEIRFYA"/>
<sequence>MEEEEDDEQVVKTSRASGGGLHGEEQQVTAAAAPSSRQLRSILRACAGCLLALCGSGGDPASDPPPLRPRPHGATAAITDTTTDVATAAAAAHRLQPEADGGSKDVVTVYKYYLRQLPYGRGY</sequence>
<dbReference type="Gramene" id="OPUNC08G04350.1">
    <property type="protein sequence ID" value="OPUNC08G04350.1"/>
    <property type="gene ID" value="OPUNC08G04350"/>
</dbReference>
<organism evidence="2">
    <name type="scientific">Oryza punctata</name>
    <name type="common">Red rice</name>
    <dbReference type="NCBI Taxonomy" id="4537"/>
    <lineage>
        <taxon>Eukaryota</taxon>
        <taxon>Viridiplantae</taxon>
        <taxon>Streptophyta</taxon>
        <taxon>Embryophyta</taxon>
        <taxon>Tracheophyta</taxon>
        <taxon>Spermatophyta</taxon>
        <taxon>Magnoliopsida</taxon>
        <taxon>Liliopsida</taxon>
        <taxon>Poales</taxon>
        <taxon>Poaceae</taxon>
        <taxon>BOP clade</taxon>
        <taxon>Oryzoideae</taxon>
        <taxon>Oryzeae</taxon>
        <taxon>Oryzinae</taxon>
        <taxon>Oryza</taxon>
    </lineage>
</organism>
<evidence type="ECO:0000313" key="2">
    <source>
        <dbReference type="EnsemblPlants" id="OPUNC08G04350.1"/>
    </source>
</evidence>
<accession>A0A0E0LRT1</accession>
<protein>
    <submittedName>
        <fullName evidence="2">Uncharacterized protein</fullName>
    </submittedName>
</protein>
<evidence type="ECO:0000256" key="1">
    <source>
        <dbReference type="SAM" id="MobiDB-lite"/>
    </source>
</evidence>
<reference evidence="2" key="1">
    <citation type="submission" date="2015-04" db="UniProtKB">
        <authorList>
            <consortium name="EnsemblPlants"/>
        </authorList>
    </citation>
    <scope>IDENTIFICATION</scope>
</reference>
<proteinExistence type="predicted"/>
<evidence type="ECO:0000313" key="3">
    <source>
        <dbReference type="Proteomes" id="UP000026962"/>
    </source>
</evidence>
<name>A0A0E0LRT1_ORYPU</name>
<dbReference type="AlphaFoldDB" id="A0A0E0LRT1"/>
<reference evidence="2" key="2">
    <citation type="submission" date="2018-05" db="EMBL/GenBank/DDBJ databases">
        <title>OpunRS2 (Oryza punctata Reference Sequence Version 2).</title>
        <authorList>
            <person name="Zhang J."/>
            <person name="Kudrna D."/>
            <person name="Lee S."/>
            <person name="Talag J."/>
            <person name="Welchert J."/>
            <person name="Wing R.A."/>
        </authorList>
    </citation>
    <scope>NUCLEOTIDE SEQUENCE [LARGE SCALE GENOMIC DNA]</scope>
</reference>
<feature type="region of interest" description="Disordered" evidence="1">
    <location>
        <begin position="1"/>
        <end position="34"/>
    </location>
</feature>
<dbReference type="HOGENOM" id="CLU_146994_0_0_1"/>
<keyword evidence="3" id="KW-1185">Reference proteome</keyword>